<dbReference type="EMBL" id="BLKI01000043">
    <property type="protein sequence ID" value="GFF84054.1"/>
    <property type="molecule type" value="Genomic_DNA"/>
</dbReference>
<evidence type="ECO:0000313" key="3">
    <source>
        <dbReference type="Proteomes" id="UP000465220"/>
    </source>
</evidence>
<keyword evidence="3" id="KW-1185">Reference proteome</keyword>
<feature type="region of interest" description="Disordered" evidence="1">
    <location>
        <begin position="1"/>
        <end position="29"/>
    </location>
</feature>
<gene>
    <name evidence="2" type="ORF">IFM60648_06901</name>
</gene>
<reference evidence="2 3" key="1">
    <citation type="submission" date="2020-01" db="EMBL/GenBank/DDBJ databases">
        <title>Draft genome sequence of Aspergillus lentulus IFM 60648.</title>
        <authorList>
            <person name="Takahashi H."/>
            <person name="Yaguchi T."/>
        </authorList>
    </citation>
    <scope>NUCLEOTIDE SEQUENCE [LARGE SCALE GENOMIC DNA]</scope>
    <source>
        <strain evidence="2 3">IFM 60648</strain>
    </source>
</reference>
<name>A0ABQ1ALD5_ASPLE</name>
<accession>A0ABQ1ALD5</accession>
<comment type="caution">
    <text evidence="2">The sequence shown here is derived from an EMBL/GenBank/DDBJ whole genome shotgun (WGS) entry which is preliminary data.</text>
</comment>
<evidence type="ECO:0000256" key="1">
    <source>
        <dbReference type="SAM" id="MobiDB-lite"/>
    </source>
</evidence>
<dbReference type="Proteomes" id="UP000465220">
    <property type="component" value="Unassembled WGS sequence"/>
</dbReference>
<sequence length="115" mass="12866">MRRKRTRHYGSDTTNLEKSGRMAFTGRTDGDSVADEDVFANTASEPAIPSSVWEHHGRRFQDLTGVRINPEHGKDPNVMKWRDGNDSENPHCDAGFSCQPYDHNAELGLFIAGYG</sequence>
<organism evidence="2 3">
    <name type="scientific">Aspergillus lentulus</name>
    <dbReference type="NCBI Taxonomy" id="293939"/>
    <lineage>
        <taxon>Eukaryota</taxon>
        <taxon>Fungi</taxon>
        <taxon>Dikarya</taxon>
        <taxon>Ascomycota</taxon>
        <taxon>Pezizomycotina</taxon>
        <taxon>Eurotiomycetes</taxon>
        <taxon>Eurotiomycetidae</taxon>
        <taxon>Eurotiales</taxon>
        <taxon>Aspergillaceae</taxon>
        <taxon>Aspergillus</taxon>
        <taxon>Aspergillus subgen. Fumigati</taxon>
    </lineage>
</organism>
<protein>
    <submittedName>
        <fullName evidence="2">Uncharacterized protein</fullName>
    </submittedName>
</protein>
<evidence type="ECO:0000313" key="2">
    <source>
        <dbReference type="EMBL" id="GFF84054.1"/>
    </source>
</evidence>
<proteinExistence type="predicted"/>